<protein>
    <recommendedName>
        <fullName evidence="3">AAA family ATPase</fullName>
    </recommendedName>
</protein>
<dbReference type="PANTHER" id="PTHR37816:SF2">
    <property type="entry name" value="DNA TOPOLOGY MODULATION PROTEIN FLAR-RELATED PROTEIN"/>
    <property type="match status" value="1"/>
</dbReference>
<dbReference type="EMBL" id="VFFF01000001">
    <property type="protein sequence ID" value="TNY33181.1"/>
    <property type="molecule type" value="Genomic_DNA"/>
</dbReference>
<organism evidence="1 2">
    <name type="scientific">Pelagovum pacificum</name>
    <dbReference type="NCBI Taxonomy" id="2588711"/>
    <lineage>
        <taxon>Bacteria</taxon>
        <taxon>Pseudomonadati</taxon>
        <taxon>Pseudomonadota</taxon>
        <taxon>Alphaproteobacteria</taxon>
        <taxon>Rhodobacterales</taxon>
        <taxon>Paracoccaceae</taxon>
        <taxon>Pelagovum</taxon>
    </lineage>
</organism>
<dbReference type="RefSeq" id="WP_140193867.1">
    <property type="nucleotide sequence ID" value="NZ_CP065915.1"/>
</dbReference>
<dbReference type="PANTHER" id="PTHR37816">
    <property type="entry name" value="YALI0E33011P"/>
    <property type="match status" value="1"/>
</dbReference>
<keyword evidence="2" id="KW-1185">Reference proteome</keyword>
<name>A0A5C5GGW6_9RHOB</name>
<proteinExistence type="predicted"/>
<evidence type="ECO:0000313" key="2">
    <source>
        <dbReference type="Proteomes" id="UP000314011"/>
    </source>
</evidence>
<evidence type="ECO:0000313" key="1">
    <source>
        <dbReference type="EMBL" id="TNY33181.1"/>
    </source>
</evidence>
<sequence length="174" mass="20493">MQRVMIVGGPGSGKSTLARALGAVTGLPVVHIDRIHWKPGWVPADRAEKDRLCHKVHMQDRWIFEGGHSVTWPERLERADTLVWLDLPVALRQWRVFRRTLRDYGRSRADLPDACPERFDRQTLEFYRYIWSSRARVRRRISDIFAAPPPHLRLVHLQRPWEVTRYVDAVREAQ</sequence>
<dbReference type="SUPFAM" id="SSF52540">
    <property type="entry name" value="P-loop containing nucleoside triphosphate hydrolases"/>
    <property type="match status" value="1"/>
</dbReference>
<accession>A0A5C5GGW6</accession>
<reference evidence="1 2" key="1">
    <citation type="submission" date="2019-06" db="EMBL/GenBank/DDBJ databases">
        <title>Genome of new Rhodobacteraceae sp. SM1903.</title>
        <authorList>
            <person name="Ren X."/>
        </authorList>
    </citation>
    <scope>NUCLEOTIDE SEQUENCE [LARGE SCALE GENOMIC DNA]</scope>
    <source>
        <strain evidence="1 2">SM1903</strain>
    </source>
</reference>
<dbReference type="InterPro" id="IPR052922">
    <property type="entry name" value="Cytidylate_Kinase-2"/>
</dbReference>
<evidence type="ECO:0008006" key="3">
    <source>
        <dbReference type="Google" id="ProtNLM"/>
    </source>
</evidence>
<comment type="caution">
    <text evidence="1">The sequence shown here is derived from an EMBL/GenBank/DDBJ whole genome shotgun (WGS) entry which is preliminary data.</text>
</comment>
<dbReference type="Gene3D" id="3.40.50.300">
    <property type="entry name" value="P-loop containing nucleotide triphosphate hydrolases"/>
    <property type="match status" value="1"/>
</dbReference>
<dbReference type="InterPro" id="IPR027417">
    <property type="entry name" value="P-loop_NTPase"/>
</dbReference>
<gene>
    <name evidence="1" type="ORF">FHY64_07865</name>
</gene>
<dbReference type="Proteomes" id="UP000314011">
    <property type="component" value="Unassembled WGS sequence"/>
</dbReference>
<dbReference type="AlphaFoldDB" id="A0A5C5GGW6"/>
<dbReference type="OrthoDB" id="7210594at2"/>